<keyword evidence="1" id="KW-1133">Transmembrane helix</keyword>
<dbReference type="AlphaFoldDB" id="A0A9X4AGF7"/>
<dbReference type="Pfam" id="PF14345">
    <property type="entry name" value="GDYXXLXY"/>
    <property type="match status" value="1"/>
</dbReference>
<keyword evidence="1" id="KW-0812">Transmembrane</keyword>
<proteinExistence type="predicted"/>
<evidence type="ECO:0000256" key="1">
    <source>
        <dbReference type="SAM" id="Phobius"/>
    </source>
</evidence>
<dbReference type="RefSeq" id="WP_272446302.1">
    <property type="nucleotide sequence ID" value="NZ_JAMQKC010000007.1"/>
</dbReference>
<evidence type="ECO:0000313" key="3">
    <source>
        <dbReference type="Proteomes" id="UP001145069"/>
    </source>
</evidence>
<sequence>MKRLLTYFVITLQALFLVGMSLSYYLIDQVGKTIKLETLPVDPQDIFYGDYVTLRYEIEQIDESKWQGDKEPENGDTVYVLVEETDDGTYQVVQGSTDRLEVGAKEVMLKGRYLYRDSYDRVMHVDYGLGRYYIEDGSGKNYEQSGKMIVTVAIAPWGQKKIVSLD</sequence>
<keyword evidence="1" id="KW-0472">Membrane</keyword>
<feature type="transmembrane region" description="Helical" evidence="1">
    <location>
        <begin position="6"/>
        <end position="27"/>
    </location>
</feature>
<dbReference type="Proteomes" id="UP001145069">
    <property type="component" value="Unassembled WGS sequence"/>
</dbReference>
<comment type="caution">
    <text evidence="2">The sequence shown here is derived from an EMBL/GenBank/DDBJ whole genome shotgun (WGS) entry which is preliminary data.</text>
</comment>
<gene>
    <name evidence="2" type="ORF">NC799_09950</name>
</gene>
<organism evidence="2 3">
    <name type="scientific">Aquibacillus salsiterrae</name>
    <dbReference type="NCBI Taxonomy" id="2950439"/>
    <lineage>
        <taxon>Bacteria</taxon>
        <taxon>Bacillati</taxon>
        <taxon>Bacillota</taxon>
        <taxon>Bacilli</taxon>
        <taxon>Bacillales</taxon>
        <taxon>Bacillaceae</taxon>
        <taxon>Aquibacillus</taxon>
    </lineage>
</organism>
<dbReference type="EMBL" id="JAMQKC010000007">
    <property type="protein sequence ID" value="MDC3417235.1"/>
    <property type="molecule type" value="Genomic_DNA"/>
</dbReference>
<dbReference type="InterPro" id="IPR025833">
    <property type="entry name" value="GDYXXLXY"/>
</dbReference>
<name>A0A9X4AGF7_9BACI</name>
<protein>
    <submittedName>
        <fullName evidence="2">GDYXXLXY domain-containing protein</fullName>
    </submittedName>
</protein>
<accession>A0A9X4AGF7</accession>
<reference evidence="2" key="1">
    <citation type="submission" date="2022-06" db="EMBL/GenBank/DDBJ databases">
        <title>Aquibacillus sp. a new bacterium isolated from soil saline samples.</title>
        <authorList>
            <person name="Galisteo C."/>
            <person name="De La Haba R."/>
            <person name="Sanchez-Porro C."/>
            <person name="Ventosa A."/>
        </authorList>
    </citation>
    <scope>NUCLEOTIDE SEQUENCE</scope>
    <source>
        <strain evidence="2">3ASR75-54</strain>
    </source>
</reference>
<evidence type="ECO:0000313" key="2">
    <source>
        <dbReference type="EMBL" id="MDC3417235.1"/>
    </source>
</evidence>
<keyword evidence="3" id="KW-1185">Reference proteome</keyword>